<evidence type="ECO:0000259" key="1">
    <source>
        <dbReference type="Pfam" id="PF12146"/>
    </source>
</evidence>
<dbReference type="InterPro" id="IPR029058">
    <property type="entry name" value="AB_hydrolase_fold"/>
</dbReference>
<sequence>MIRNHEGLIKSADGTELYYQSWRPENEVRGIVAIIHGLGGHSGVYLNIVKHLIQKNYAIYGVDLRGSGKSPGQRAYINSWNDYREDVGSFLEFVATSNLGTPLFLFGHSLGGLTVLDYVLRYKGEKPKLNGVIAFTPALGESGVSPIKILIGKILSKVYPRFSMNTGIDMKLAARDEKVIAYHQQDKLRHTLGTARLSTEFSSTLTWVQAHASHINIPFLMMLAGADKVTLPEGSRKFFEKITFADKELREYPESYHELHDDYGYQEVLSDLIDWLERHL</sequence>
<dbReference type="Proteomes" id="UP000271624">
    <property type="component" value="Unassembled WGS sequence"/>
</dbReference>
<dbReference type="SUPFAM" id="SSF53474">
    <property type="entry name" value="alpha/beta-Hydrolases"/>
    <property type="match status" value="1"/>
</dbReference>
<feature type="domain" description="Serine aminopeptidase S33" evidence="1">
    <location>
        <begin position="27"/>
        <end position="262"/>
    </location>
</feature>
<proteinExistence type="predicted"/>
<gene>
    <name evidence="2" type="ORF">DSM106972_038390</name>
</gene>
<evidence type="ECO:0000313" key="2">
    <source>
        <dbReference type="EMBL" id="RUT05018.1"/>
    </source>
</evidence>
<evidence type="ECO:0000313" key="3">
    <source>
        <dbReference type="Proteomes" id="UP000271624"/>
    </source>
</evidence>
<dbReference type="EMBL" id="RSCL01000009">
    <property type="protein sequence ID" value="RUT05018.1"/>
    <property type="molecule type" value="Genomic_DNA"/>
</dbReference>
<dbReference type="RefSeq" id="WP_127082282.1">
    <property type="nucleotide sequence ID" value="NZ_RSCL01000009.1"/>
</dbReference>
<dbReference type="AlphaFoldDB" id="A0A433VG02"/>
<keyword evidence="3" id="KW-1185">Reference proteome</keyword>
<dbReference type="InterPro" id="IPR051044">
    <property type="entry name" value="MAG_DAG_Lipase"/>
</dbReference>
<dbReference type="OrthoDB" id="9806902at2"/>
<reference evidence="2" key="2">
    <citation type="journal article" date="2019" name="Genome Biol. Evol.">
        <title>Day and night: Metabolic profiles and evolutionary relationships of six axenic non-marine cyanobacteria.</title>
        <authorList>
            <person name="Will S.E."/>
            <person name="Henke P."/>
            <person name="Boedeker C."/>
            <person name="Huang S."/>
            <person name="Brinkmann H."/>
            <person name="Rohde M."/>
            <person name="Jarek M."/>
            <person name="Friedl T."/>
            <person name="Seufert S."/>
            <person name="Schumacher M."/>
            <person name="Overmann J."/>
            <person name="Neumann-Schaal M."/>
            <person name="Petersen J."/>
        </authorList>
    </citation>
    <scope>NUCLEOTIDE SEQUENCE [LARGE SCALE GENOMIC DNA]</scope>
    <source>
        <strain evidence="2">PCC 7102</strain>
    </source>
</reference>
<dbReference type="InterPro" id="IPR022742">
    <property type="entry name" value="Hydrolase_4"/>
</dbReference>
<dbReference type="Gene3D" id="3.40.50.1820">
    <property type="entry name" value="alpha/beta hydrolase"/>
    <property type="match status" value="1"/>
</dbReference>
<accession>A0A433VG02</accession>
<comment type="caution">
    <text evidence="2">The sequence shown here is derived from an EMBL/GenBank/DDBJ whole genome shotgun (WGS) entry which is preliminary data.</text>
</comment>
<reference evidence="2" key="1">
    <citation type="submission" date="2018-12" db="EMBL/GenBank/DDBJ databases">
        <authorList>
            <person name="Will S."/>
            <person name="Neumann-Schaal M."/>
            <person name="Henke P."/>
        </authorList>
    </citation>
    <scope>NUCLEOTIDE SEQUENCE</scope>
    <source>
        <strain evidence="2">PCC 7102</strain>
    </source>
</reference>
<dbReference type="PANTHER" id="PTHR11614">
    <property type="entry name" value="PHOSPHOLIPASE-RELATED"/>
    <property type="match status" value="1"/>
</dbReference>
<name>A0A433VG02_9CYAN</name>
<organism evidence="2 3">
    <name type="scientific">Dulcicalothrix desertica PCC 7102</name>
    <dbReference type="NCBI Taxonomy" id="232991"/>
    <lineage>
        <taxon>Bacteria</taxon>
        <taxon>Bacillati</taxon>
        <taxon>Cyanobacteriota</taxon>
        <taxon>Cyanophyceae</taxon>
        <taxon>Nostocales</taxon>
        <taxon>Calotrichaceae</taxon>
        <taxon>Dulcicalothrix</taxon>
    </lineage>
</organism>
<dbReference type="Pfam" id="PF12146">
    <property type="entry name" value="Hydrolase_4"/>
    <property type="match status" value="1"/>
</dbReference>
<protein>
    <submittedName>
        <fullName evidence="2">Lysophospholipase</fullName>
    </submittedName>
</protein>